<keyword evidence="2" id="KW-1185">Reference proteome</keyword>
<dbReference type="EMBL" id="SACR01000008">
    <property type="protein sequence ID" value="RVU43063.1"/>
    <property type="molecule type" value="Genomic_DNA"/>
</dbReference>
<protein>
    <submittedName>
        <fullName evidence="1">Uncharacterized protein</fullName>
    </submittedName>
</protein>
<evidence type="ECO:0000313" key="1">
    <source>
        <dbReference type="EMBL" id="RVU43063.1"/>
    </source>
</evidence>
<name>A0A437R8J9_9BURK</name>
<organism evidence="1 2">
    <name type="scientific">Rubrivivax rivuli</name>
    <dbReference type="NCBI Taxonomy" id="1862385"/>
    <lineage>
        <taxon>Bacteria</taxon>
        <taxon>Pseudomonadati</taxon>
        <taxon>Pseudomonadota</taxon>
        <taxon>Betaproteobacteria</taxon>
        <taxon>Burkholderiales</taxon>
        <taxon>Sphaerotilaceae</taxon>
        <taxon>Rubrivivax</taxon>
    </lineage>
</organism>
<dbReference type="AlphaFoldDB" id="A0A437R8J9"/>
<reference evidence="1 2" key="1">
    <citation type="submission" date="2019-01" db="EMBL/GenBank/DDBJ databases">
        <authorList>
            <person name="Chen W.-M."/>
        </authorList>
    </citation>
    <scope>NUCLEOTIDE SEQUENCE [LARGE SCALE GENOMIC DNA]</scope>
    <source>
        <strain evidence="1 2">KYPY4</strain>
    </source>
</reference>
<dbReference type="Proteomes" id="UP000285575">
    <property type="component" value="Unassembled WGS sequence"/>
</dbReference>
<comment type="caution">
    <text evidence="1">The sequence shown here is derived from an EMBL/GenBank/DDBJ whole genome shotgun (WGS) entry which is preliminary data.</text>
</comment>
<gene>
    <name evidence="1" type="ORF">EOE66_21450</name>
</gene>
<proteinExistence type="predicted"/>
<dbReference type="RefSeq" id="WP_205702788.1">
    <property type="nucleotide sequence ID" value="NZ_SACR01000008.1"/>
</dbReference>
<sequence length="101" mass="11102">MSATNADHCSGTEGWATSMAFVHLKNAQQTGNDKVDFKKTKTVRLASEKIGKDLFRQVHHVTFTEITGRKIEVITVNSASSKECSMSGVQVFVVSQQLGER</sequence>
<evidence type="ECO:0000313" key="2">
    <source>
        <dbReference type="Proteomes" id="UP000285575"/>
    </source>
</evidence>
<accession>A0A437R8J9</accession>